<dbReference type="PANTHER" id="PTHR24198">
    <property type="entry name" value="ANKYRIN REPEAT AND PROTEIN KINASE DOMAIN-CONTAINING PROTEIN"/>
    <property type="match status" value="1"/>
</dbReference>
<dbReference type="SMART" id="SM00248">
    <property type="entry name" value="ANK"/>
    <property type="match status" value="7"/>
</dbReference>
<accession>A0ABM0JNS9</accession>
<evidence type="ECO:0000256" key="2">
    <source>
        <dbReference type="ARBA" id="ARBA00023043"/>
    </source>
</evidence>
<evidence type="ECO:0000256" key="1">
    <source>
        <dbReference type="ARBA" id="ARBA00022737"/>
    </source>
</evidence>
<keyword evidence="2 3" id="KW-0040">ANK repeat</keyword>
<evidence type="ECO:0000313" key="4">
    <source>
        <dbReference type="Proteomes" id="UP000694888"/>
    </source>
</evidence>
<dbReference type="InterPro" id="IPR002110">
    <property type="entry name" value="Ankyrin_rpt"/>
</dbReference>
<keyword evidence="4" id="KW-1185">Reference proteome</keyword>
<evidence type="ECO:0000313" key="5">
    <source>
        <dbReference type="RefSeq" id="XP_005098014.1"/>
    </source>
</evidence>
<organism evidence="4 5">
    <name type="scientific">Aplysia californica</name>
    <name type="common">California sea hare</name>
    <dbReference type="NCBI Taxonomy" id="6500"/>
    <lineage>
        <taxon>Eukaryota</taxon>
        <taxon>Metazoa</taxon>
        <taxon>Spiralia</taxon>
        <taxon>Lophotrochozoa</taxon>
        <taxon>Mollusca</taxon>
        <taxon>Gastropoda</taxon>
        <taxon>Heterobranchia</taxon>
        <taxon>Euthyneura</taxon>
        <taxon>Tectipleura</taxon>
        <taxon>Aplysiida</taxon>
        <taxon>Aplysioidea</taxon>
        <taxon>Aplysiidae</taxon>
        <taxon>Aplysia</taxon>
    </lineage>
</organism>
<feature type="repeat" description="ANK" evidence="3">
    <location>
        <begin position="204"/>
        <end position="236"/>
    </location>
</feature>
<dbReference type="Proteomes" id="UP000694888">
    <property type="component" value="Unplaced"/>
</dbReference>
<dbReference type="GeneID" id="101846960"/>
<keyword evidence="1" id="KW-0677">Repeat</keyword>
<proteinExistence type="predicted"/>
<dbReference type="Pfam" id="PF12796">
    <property type="entry name" value="Ank_2"/>
    <property type="match status" value="1"/>
</dbReference>
<dbReference type="PANTHER" id="PTHR24198:SF165">
    <property type="entry name" value="ANKYRIN REPEAT-CONTAINING PROTEIN-RELATED"/>
    <property type="match status" value="1"/>
</dbReference>
<dbReference type="Pfam" id="PF00023">
    <property type="entry name" value="Ank"/>
    <property type="match status" value="1"/>
</dbReference>
<dbReference type="Gene3D" id="1.25.40.20">
    <property type="entry name" value="Ankyrin repeat-containing domain"/>
    <property type="match status" value="2"/>
</dbReference>
<sequence length="409" mass="46361">MPVEVEQEDLRYVPDTQKSSKSPGVNSLDKCLIDASECGNIEQVERLLQSGAEVSYFLISNNNSNIIYRSSALSAAARSGHFEIAVMLLNYEGWCSRRRGREENPFYWSILAETLWNRSKDTDRDPLVNDDGELLALSDESYHDQVWLLSNMDVMKYLIHAGADVDRKFQNGFTPLMMAVNDGLEEVVGFLLEAGANPNISTTNNLTALILATRCQSVNILQLLLKNGANPNEPDPDLNGHVISYPLFWAISRGHLQHIRLLLQHGAVPSPAPEYVLYTWDLVQLTDLHSYLRRLSPLHMALYRNKPHMAQFFCEVGYLVTSDVSVLGRSDRSIWNVLENSEDSDSDNKECIDFLQEFSSNCLPLVTLTFSLISNRIGFREDREQRLLSLRLPPAMEKRFMFRSAIPSL</sequence>
<protein>
    <submittedName>
        <fullName evidence="5">Ankyrin-1</fullName>
    </submittedName>
</protein>
<dbReference type="SUPFAM" id="SSF48403">
    <property type="entry name" value="Ankyrin repeat"/>
    <property type="match status" value="1"/>
</dbReference>
<reference evidence="5" key="1">
    <citation type="submission" date="2025-08" db="UniProtKB">
        <authorList>
            <consortium name="RefSeq"/>
        </authorList>
    </citation>
    <scope>IDENTIFICATION</scope>
</reference>
<dbReference type="RefSeq" id="XP_005098014.1">
    <property type="nucleotide sequence ID" value="XM_005097957.3"/>
</dbReference>
<gene>
    <name evidence="5" type="primary">LOC101846960</name>
</gene>
<dbReference type="PROSITE" id="PS50088">
    <property type="entry name" value="ANK_REPEAT"/>
    <property type="match status" value="2"/>
</dbReference>
<evidence type="ECO:0000256" key="3">
    <source>
        <dbReference type="PROSITE-ProRule" id="PRU00023"/>
    </source>
</evidence>
<feature type="repeat" description="ANK" evidence="3">
    <location>
        <begin position="171"/>
        <end position="203"/>
    </location>
</feature>
<dbReference type="InterPro" id="IPR036770">
    <property type="entry name" value="Ankyrin_rpt-contain_sf"/>
</dbReference>
<name>A0ABM0JNS9_APLCA</name>
<dbReference type="PROSITE" id="PS50297">
    <property type="entry name" value="ANK_REP_REGION"/>
    <property type="match status" value="2"/>
</dbReference>